<dbReference type="PANTHER" id="PTHR43357">
    <property type="entry name" value="INNER MEMBRANE ABC TRANSPORTER PERMEASE PROTEIN YDCV"/>
    <property type="match status" value="1"/>
</dbReference>
<dbReference type="GO" id="GO:0005886">
    <property type="term" value="C:plasma membrane"/>
    <property type="evidence" value="ECO:0007669"/>
    <property type="project" value="UniProtKB-SubCell"/>
</dbReference>
<accession>A0A2G6KLE7</accession>
<feature type="transmembrane region" description="Helical" evidence="8">
    <location>
        <begin position="453"/>
        <end position="474"/>
    </location>
</feature>
<evidence type="ECO:0000259" key="9">
    <source>
        <dbReference type="PROSITE" id="PS50928"/>
    </source>
</evidence>
<evidence type="ECO:0000256" key="7">
    <source>
        <dbReference type="ARBA" id="ARBA00023136"/>
    </source>
</evidence>
<organism evidence="10 11">
    <name type="scientific">candidate division KSB3 bacterium</name>
    <dbReference type="NCBI Taxonomy" id="2044937"/>
    <lineage>
        <taxon>Bacteria</taxon>
        <taxon>candidate division KSB3</taxon>
    </lineage>
</organism>
<sequence length="583" mass="64521">MISRRPLPRLSHSSESGHVFRSLKSYRVFISLAFFPVIFLAIFFYIPLLSILKEGLFDASGHMTYQHIEDILHDSYTRRVIGFTLKQAALSTLLTFFLGFPGAYLVAKFRFPGKSLVKAVTTVPFVLPSIIVSLGFILLFGNNGVLNKSLMAFFRLDAPPFRILYSLKAIILAHAFYNFPLVVRLVSAVWSSIDPRIEDAARSLGAKSSQVFWHVTLPMIAPGIAASLALTFIFSFMSFAVVLVLGGVKFATIEVSIYTLMTVLLDYKMGSALAIIQSLFSLSFMFFYAKVLDLGKRTEKVAVEELTEKPRLITTPRDLLSRKGLLVVMYVCMIVVLIVGPVLAVLSFSLVHYDGKQAIFSLASYYKIFTMPYTPILGTTPLQSIRNSLFFGIMTVFFSLPLGVCIAFLLTRTTFPFKNVFDAVVMLPLGISSICLGLGYVRSFHKPPLMLSGTWYAIVCAHTIIAYPFVMRAVSPILKKMKTSVIDAAMSLGATRTQAFFLIELPIVKPGILVGATFAFAVSIGELGATYMLYRPHLTTMPISIYRFLSAHDLVGASAMGVVLILVCTLLFVAIEKTGYKTF</sequence>
<dbReference type="AlphaFoldDB" id="A0A2G6KLE7"/>
<dbReference type="InterPro" id="IPR035906">
    <property type="entry name" value="MetI-like_sf"/>
</dbReference>
<dbReference type="InterPro" id="IPR000515">
    <property type="entry name" value="MetI-like"/>
</dbReference>
<dbReference type="GO" id="GO:0055085">
    <property type="term" value="P:transmembrane transport"/>
    <property type="evidence" value="ECO:0007669"/>
    <property type="project" value="InterPro"/>
</dbReference>
<feature type="transmembrane region" description="Helical" evidence="8">
    <location>
        <begin position="169"/>
        <end position="190"/>
    </location>
</feature>
<dbReference type="SUPFAM" id="SSF161098">
    <property type="entry name" value="MetI-like"/>
    <property type="match status" value="2"/>
</dbReference>
<feature type="transmembrane region" description="Helical" evidence="8">
    <location>
        <begin position="119"/>
        <end position="141"/>
    </location>
</feature>
<keyword evidence="5 8" id="KW-0812">Transmembrane</keyword>
<dbReference type="Pfam" id="PF00528">
    <property type="entry name" value="BPD_transp_1"/>
    <property type="match status" value="2"/>
</dbReference>
<feature type="transmembrane region" description="Helical" evidence="8">
    <location>
        <begin position="211"/>
        <end position="233"/>
    </location>
</feature>
<dbReference type="PROSITE" id="PS50928">
    <property type="entry name" value="ABC_TM1"/>
    <property type="match status" value="2"/>
</dbReference>
<feature type="transmembrane region" description="Helical" evidence="8">
    <location>
        <begin position="512"/>
        <end position="534"/>
    </location>
</feature>
<evidence type="ECO:0000313" key="10">
    <source>
        <dbReference type="EMBL" id="PIE36465.1"/>
    </source>
</evidence>
<evidence type="ECO:0000256" key="5">
    <source>
        <dbReference type="ARBA" id="ARBA00022692"/>
    </source>
</evidence>
<feature type="transmembrane region" description="Helical" evidence="8">
    <location>
        <begin position="28"/>
        <end position="48"/>
    </location>
</feature>
<keyword evidence="7 8" id="KW-0472">Membrane</keyword>
<feature type="transmembrane region" description="Helical" evidence="8">
    <location>
        <begin position="327"/>
        <end position="351"/>
    </location>
</feature>
<dbReference type="PANTHER" id="PTHR43357:SF4">
    <property type="entry name" value="INNER MEMBRANE ABC TRANSPORTER PERMEASE PROTEIN YDCV"/>
    <property type="match status" value="1"/>
</dbReference>
<evidence type="ECO:0000256" key="8">
    <source>
        <dbReference type="RuleBase" id="RU363032"/>
    </source>
</evidence>
<evidence type="ECO:0000256" key="3">
    <source>
        <dbReference type="ARBA" id="ARBA00022475"/>
    </source>
</evidence>
<feature type="transmembrane region" description="Helical" evidence="8">
    <location>
        <begin position="389"/>
        <end position="411"/>
    </location>
</feature>
<evidence type="ECO:0000313" key="11">
    <source>
        <dbReference type="Proteomes" id="UP000230821"/>
    </source>
</evidence>
<feature type="transmembrane region" description="Helical" evidence="8">
    <location>
        <begin position="272"/>
        <end position="289"/>
    </location>
</feature>
<feature type="domain" description="ABC transmembrane type-1" evidence="9">
    <location>
        <begin position="385"/>
        <end position="575"/>
    </location>
</feature>
<feature type="transmembrane region" description="Helical" evidence="8">
    <location>
        <begin position="554"/>
        <end position="575"/>
    </location>
</feature>
<feature type="transmembrane region" description="Helical" evidence="8">
    <location>
        <begin position="239"/>
        <end position="260"/>
    </location>
</feature>
<keyword evidence="2 8" id="KW-0813">Transport</keyword>
<evidence type="ECO:0000256" key="2">
    <source>
        <dbReference type="ARBA" id="ARBA00022448"/>
    </source>
</evidence>
<evidence type="ECO:0000256" key="6">
    <source>
        <dbReference type="ARBA" id="ARBA00022989"/>
    </source>
</evidence>
<dbReference type="Proteomes" id="UP000230821">
    <property type="component" value="Unassembled WGS sequence"/>
</dbReference>
<gene>
    <name evidence="10" type="ORF">CSA56_00315</name>
</gene>
<feature type="domain" description="ABC transmembrane type-1" evidence="9">
    <location>
        <begin position="81"/>
        <end position="288"/>
    </location>
</feature>
<keyword evidence="6 8" id="KW-1133">Transmembrane helix</keyword>
<evidence type="ECO:0000256" key="1">
    <source>
        <dbReference type="ARBA" id="ARBA00004429"/>
    </source>
</evidence>
<comment type="subcellular location">
    <subcellularLocation>
        <location evidence="1">Cell inner membrane</location>
        <topology evidence="1">Multi-pass membrane protein</topology>
    </subcellularLocation>
    <subcellularLocation>
        <location evidence="8">Cell membrane</location>
        <topology evidence="8">Multi-pass membrane protein</topology>
    </subcellularLocation>
</comment>
<dbReference type="CDD" id="cd06261">
    <property type="entry name" value="TM_PBP2"/>
    <property type="match status" value="2"/>
</dbReference>
<proteinExistence type="inferred from homology"/>
<feature type="transmembrane region" description="Helical" evidence="8">
    <location>
        <begin position="88"/>
        <end position="107"/>
    </location>
</feature>
<evidence type="ECO:0000256" key="4">
    <source>
        <dbReference type="ARBA" id="ARBA00022519"/>
    </source>
</evidence>
<protein>
    <submittedName>
        <fullName evidence="10">ABC transporter</fullName>
    </submittedName>
</protein>
<comment type="caution">
    <text evidence="10">The sequence shown here is derived from an EMBL/GenBank/DDBJ whole genome shotgun (WGS) entry which is preliminary data.</text>
</comment>
<keyword evidence="4" id="KW-0997">Cell inner membrane</keyword>
<keyword evidence="3" id="KW-1003">Cell membrane</keyword>
<dbReference type="EMBL" id="PDSK01000011">
    <property type="protein sequence ID" value="PIE36465.1"/>
    <property type="molecule type" value="Genomic_DNA"/>
</dbReference>
<comment type="similarity">
    <text evidence="8">Belongs to the binding-protein-dependent transport system permease family.</text>
</comment>
<feature type="transmembrane region" description="Helical" evidence="8">
    <location>
        <begin position="423"/>
        <end position="441"/>
    </location>
</feature>
<dbReference type="Gene3D" id="1.10.3720.10">
    <property type="entry name" value="MetI-like"/>
    <property type="match status" value="2"/>
</dbReference>
<reference evidence="10 11" key="1">
    <citation type="submission" date="2017-10" db="EMBL/GenBank/DDBJ databases">
        <title>Novel microbial diversity and functional potential in the marine mammal oral microbiome.</title>
        <authorList>
            <person name="Dudek N.K."/>
            <person name="Sun C.L."/>
            <person name="Burstein D."/>
            <person name="Kantor R.S."/>
            <person name="Aliaga Goltsman D.S."/>
            <person name="Bik E.M."/>
            <person name="Thomas B.C."/>
            <person name="Banfield J.F."/>
            <person name="Relman D.A."/>
        </authorList>
    </citation>
    <scope>NUCLEOTIDE SEQUENCE [LARGE SCALE GENOMIC DNA]</scope>
    <source>
        <strain evidence="10">DOLJORAL78_47_16</strain>
    </source>
</reference>
<name>A0A2G6KLE7_9BACT</name>